<dbReference type="PRINTS" id="PR00834">
    <property type="entry name" value="PROTEASES2C"/>
</dbReference>
<dbReference type="GO" id="GO:0004252">
    <property type="term" value="F:serine-type endopeptidase activity"/>
    <property type="evidence" value="ECO:0007669"/>
    <property type="project" value="InterPro"/>
</dbReference>
<comment type="caution">
    <text evidence="1">The sequence shown here is derived from an EMBL/GenBank/DDBJ whole genome shotgun (WGS) entry which is preliminary data.</text>
</comment>
<dbReference type="InterPro" id="IPR009003">
    <property type="entry name" value="Peptidase_S1_PA"/>
</dbReference>
<dbReference type="PANTHER" id="PTHR22939">
    <property type="entry name" value="SERINE PROTEASE FAMILY S1C HTRA-RELATED"/>
    <property type="match status" value="1"/>
</dbReference>
<evidence type="ECO:0000313" key="2">
    <source>
        <dbReference type="Proteomes" id="UP000229681"/>
    </source>
</evidence>
<evidence type="ECO:0000313" key="1">
    <source>
        <dbReference type="EMBL" id="PJF35002.1"/>
    </source>
</evidence>
<protein>
    <recommendedName>
        <fullName evidence="3">Serine protease</fullName>
    </recommendedName>
</protein>
<dbReference type="Pfam" id="PF13365">
    <property type="entry name" value="Trypsin_2"/>
    <property type="match status" value="1"/>
</dbReference>
<dbReference type="Proteomes" id="UP000229681">
    <property type="component" value="Unassembled WGS sequence"/>
</dbReference>
<evidence type="ECO:0008006" key="3">
    <source>
        <dbReference type="Google" id="ProtNLM"/>
    </source>
</evidence>
<organism evidence="1 2">
    <name type="scientific">Candidatus Thermofonsia Clade 1 bacterium</name>
    <dbReference type="NCBI Taxonomy" id="2364210"/>
    <lineage>
        <taxon>Bacteria</taxon>
        <taxon>Bacillati</taxon>
        <taxon>Chloroflexota</taxon>
        <taxon>Candidatus Thermofontia</taxon>
        <taxon>Candidatus Thermofonsia Clade 1</taxon>
    </lineage>
</organism>
<proteinExistence type="predicted"/>
<name>A0A2M8PBT9_9CHLR</name>
<dbReference type="SUPFAM" id="SSF50494">
    <property type="entry name" value="Trypsin-like serine proteases"/>
    <property type="match status" value="1"/>
</dbReference>
<dbReference type="InterPro" id="IPR001940">
    <property type="entry name" value="Peptidase_S1C"/>
</dbReference>
<dbReference type="GO" id="GO:0006508">
    <property type="term" value="P:proteolysis"/>
    <property type="evidence" value="ECO:0007669"/>
    <property type="project" value="InterPro"/>
</dbReference>
<accession>A0A2M8PBT9</accession>
<dbReference type="EMBL" id="PGTM01000226">
    <property type="protein sequence ID" value="PJF35002.1"/>
    <property type="molecule type" value="Genomic_DNA"/>
</dbReference>
<dbReference type="PANTHER" id="PTHR22939:SF129">
    <property type="entry name" value="SERINE PROTEASE HTRA2, MITOCHONDRIAL"/>
    <property type="match status" value="1"/>
</dbReference>
<dbReference type="Gene3D" id="2.40.10.120">
    <property type="match status" value="1"/>
</dbReference>
<sequence>MSVLEQLNERLGNLAAEARRSLVRINSGRGWLQGSGSGTIWHSDGLIVTNAHVIGRGGLRVALYDGREFSAKLIAADEQLDLAALFVEASNLPTVALGDSRRVRAGDWVTAIGFPYGIDGGLTSGVIIGSGADLPEMPSSGREWIALSLHLRPGHSGGMLLDAQGRLIGINTMITSLEVGFAIPVHVVKRFLKAKLGVMEAPSAAARSESVTII</sequence>
<reference evidence="1 2" key="1">
    <citation type="submission" date="2017-11" db="EMBL/GenBank/DDBJ databases">
        <title>Evolution of Phototrophy in the Chloroflexi Phylum Driven by Horizontal Gene Transfer.</title>
        <authorList>
            <person name="Ward L.M."/>
            <person name="Hemp J."/>
            <person name="Shih P.M."/>
            <person name="Mcglynn S.E."/>
            <person name="Fischer W."/>
        </authorList>
    </citation>
    <scope>NUCLEOTIDE SEQUENCE [LARGE SCALE GENOMIC DNA]</scope>
    <source>
        <strain evidence="1">JP3_13</strain>
    </source>
</reference>
<dbReference type="AlphaFoldDB" id="A0A2M8PBT9"/>
<gene>
    <name evidence="1" type="ORF">CUN49_12810</name>
</gene>